<dbReference type="GO" id="GO:0004866">
    <property type="term" value="F:endopeptidase inhibitor activity"/>
    <property type="evidence" value="ECO:0007669"/>
    <property type="project" value="InterPro"/>
</dbReference>
<reference evidence="2 3" key="1">
    <citation type="submission" date="2014-06" db="EMBL/GenBank/DDBJ databases">
        <authorList>
            <person name="Swart Estienne"/>
        </authorList>
    </citation>
    <scope>NUCLEOTIDE SEQUENCE [LARGE SCALE GENOMIC DNA]</scope>
    <source>
        <strain evidence="2 3">130c</strain>
    </source>
</reference>
<proteinExistence type="predicted"/>
<feature type="domain" description="Alpha-2-macroglobulin" evidence="1">
    <location>
        <begin position="688"/>
        <end position="777"/>
    </location>
</feature>
<dbReference type="InterPro" id="IPR008930">
    <property type="entry name" value="Terpenoid_cyclase/PrenylTrfase"/>
</dbReference>
<dbReference type="SMART" id="SM01360">
    <property type="entry name" value="A2M"/>
    <property type="match status" value="1"/>
</dbReference>
<dbReference type="InterPro" id="IPR011626">
    <property type="entry name" value="Alpha-macroglobulin_TED"/>
</dbReference>
<evidence type="ECO:0000313" key="2">
    <source>
        <dbReference type="EMBL" id="CDW76949.1"/>
    </source>
</evidence>
<sequence length="1420" mass="159518">MFHKQPTCKSLLLSTPQNPVLENLDQKQHPLLGGNITYNITWLSNQISNVTNQLLPISSPRIHSSIRLDKQMYLPNDVVFIEVLLFNSLNKTPVAIQPLNPKDPRYQYYNLSIEIKNSSDFRVYSKFVQANTSTVVLSFKLPSTLEDGSYLVMAYNSKVAMSTMNFTVQNLPKDRATISTQILQNSYQPGSTVTGLVTVKLLDKTLLNSNISLFYVVSFQNSSSLNTSIGLSQISKQGVITFTIINPELMVIDAYLSTGYLAFNIQNVVYFQAWQSSKRSQTFDFQNAELKQRFINNTEISLGLVSSQQFGRGQFTYVPVLNQTALIVEISNQGQLIRRNLYFNNTFNQNNNRAELSFKILNINRVLNNNENLQVQLMTNEKVNKSDDYLMQIKLKEQILYQEQITLNPSANQNFTVQGRLFPLINGGILSLSIQKLTVAFKNFYRNKSVSETVSSNVTISNMTTWFEPKGELIFFKRPNDRLTINITTDKTQYSPGDSVSYSIKVLNSTTGKVITTDSYLSLTAVDISGLQTKSKEMILPKSYQSRLYFSQEILNFENEKLFRQRDFDQAFLPNQNETISLDLLFGVQQWRIGLFNVQNLATLSSKLKNLSPYETQAIQGLYNYVFKAFYSETKGQYEHLSSTRSGDQGYFVNPLDYMQAVTNPRSWSHPLRANFTSALGIEDLTQTVLFQSVITVKNGVTSGKFYLNDNITNYFLTADAFNSNGVIGYNYLQIKTIENFQIKISGPEFMAIGDSVKIPINITNLNTAAIQVSVFQDLSKSQLDFKLSSLPMQSVLAGQTLRTFITATALQVNPNSTLTLIANATLGNRILMTNDSVQISIEDKTYDKQYQTRGSIIGSSARSIGPSNINLQISLTNDLIQNSSKYYISIYPTFISMLDDSIKSISQLKTGNFEQVASSFYPLALKLDFLKGLIIKTNNQQVIQFQIQKKLESQIEILLTQKIQIGQNLRFNGNDLSNEAITAFALQFFIDISTIISVDKTIINQLAGYLNSRRNGRGGFIQSFSNPLVQSVPEMTLNAYIVNALIYHNSSINLTTEINTLKTFADSQLKANKSDAYILTLIAQSLYRLKRTAEATIYADALTRLTQKDGRVVSNRTNSMSVFLSSGKQLDIETTALATQVWNNDLTKYSIYTVNAISYLASQIDKGIIGGSQGTYTGLKAFKNYFQNSGLPTINGNGSFTLKLNDLLIQTKQFQSGVQEAITFNISDYIINNSRIFAPGSTLNFNVGIDGFNLSSGQSKDFRAILSISHRYLANQSYVPAQPANLTSDFQVIMKNQKNLGLENQTGNMFPIQVQFQNIFPRGSTLSGEISLNLDVPSCLEFDKKTVKKLIDNGDINNLLIDPNSGRLILFIPTMVPGQVKSFQLNFMQRFSGQCQQRESMVQQSYGDFEMYAKTLSEL</sequence>
<dbReference type="InterPro" id="IPR001599">
    <property type="entry name" value="Macroglobln_a2"/>
</dbReference>
<dbReference type="Gene3D" id="2.60.40.1930">
    <property type="match status" value="1"/>
</dbReference>
<gene>
    <name evidence="2" type="primary">Contig7628.g8136</name>
    <name evidence="2" type="ORF">STYLEM_5914</name>
</gene>
<protein>
    <submittedName>
        <fullName evidence="2">A-macroglobulin complement component</fullName>
    </submittedName>
</protein>
<dbReference type="EMBL" id="CCKQ01005690">
    <property type="protein sequence ID" value="CDW76949.1"/>
    <property type="molecule type" value="Genomic_DNA"/>
</dbReference>
<dbReference type="Gene3D" id="1.50.10.20">
    <property type="match status" value="1"/>
</dbReference>
<keyword evidence="3" id="KW-1185">Reference proteome</keyword>
<dbReference type="Pfam" id="PF00207">
    <property type="entry name" value="A2M"/>
    <property type="match status" value="1"/>
</dbReference>
<organism evidence="2 3">
    <name type="scientific">Stylonychia lemnae</name>
    <name type="common">Ciliate</name>
    <dbReference type="NCBI Taxonomy" id="5949"/>
    <lineage>
        <taxon>Eukaryota</taxon>
        <taxon>Sar</taxon>
        <taxon>Alveolata</taxon>
        <taxon>Ciliophora</taxon>
        <taxon>Intramacronucleata</taxon>
        <taxon>Spirotrichea</taxon>
        <taxon>Stichotrichia</taxon>
        <taxon>Sporadotrichida</taxon>
        <taxon>Oxytrichidae</taxon>
        <taxon>Stylonychinae</taxon>
        <taxon>Stylonychia</taxon>
    </lineage>
</organism>
<dbReference type="GO" id="GO:0005615">
    <property type="term" value="C:extracellular space"/>
    <property type="evidence" value="ECO:0007669"/>
    <property type="project" value="InterPro"/>
</dbReference>
<dbReference type="OrthoDB" id="9998011at2759"/>
<accession>A0A078A511</accession>
<dbReference type="Proteomes" id="UP000039865">
    <property type="component" value="Unassembled WGS sequence"/>
</dbReference>
<evidence type="ECO:0000259" key="1">
    <source>
        <dbReference type="SMART" id="SM01360"/>
    </source>
</evidence>
<evidence type="ECO:0000313" key="3">
    <source>
        <dbReference type="Proteomes" id="UP000039865"/>
    </source>
</evidence>
<dbReference type="InParanoid" id="A0A078A511"/>
<name>A0A078A511_STYLE</name>
<dbReference type="Pfam" id="PF07678">
    <property type="entry name" value="TED_complement"/>
    <property type="match status" value="1"/>
</dbReference>
<dbReference type="SUPFAM" id="SSF48239">
    <property type="entry name" value="Terpenoid cyclases/Protein prenyltransferases"/>
    <property type="match status" value="1"/>
</dbReference>